<reference evidence="1" key="1">
    <citation type="submission" date="2018-11" db="EMBL/GenBank/DDBJ databases">
        <authorList>
            <person name="Grassa J C."/>
        </authorList>
    </citation>
    <scope>NUCLEOTIDE SEQUENCE [LARGE SCALE GENOMIC DNA]</scope>
</reference>
<dbReference type="EMBL" id="UZAU01000484">
    <property type="status" value="NOT_ANNOTATED_CDS"/>
    <property type="molecule type" value="Genomic_DNA"/>
</dbReference>
<evidence type="ECO:0000313" key="2">
    <source>
        <dbReference type="Proteomes" id="UP000596661"/>
    </source>
</evidence>
<proteinExistence type="predicted"/>
<dbReference type="EnsemblPlants" id="evm.model.05.995">
    <property type="protein sequence ID" value="cds.evm.model.05.995"/>
    <property type="gene ID" value="evm.TU.05.995"/>
</dbReference>
<sequence>MVGSPTINYPDIIRERYKFTSEVRCHGSVDINRCLALLSMLNLLSKLRNHFSQRSKFVRDRVGSRGLISGWSFDLGTPIRSGALYRIRFVLVKITGREAMENIAFLLKCPGFWQWVQNGRIFLLREKFEGWEEVAAMSKKPKDLFLVLKFGVIGGSLTSAREMRSKLIDLVPYSPKLGEIGSDRFVSL</sequence>
<dbReference type="Gramene" id="evm.model.05.995">
    <property type="protein sequence ID" value="cds.evm.model.05.995"/>
    <property type="gene ID" value="evm.TU.05.995"/>
</dbReference>
<keyword evidence="2" id="KW-1185">Reference proteome</keyword>
<reference evidence="1" key="2">
    <citation type="submission" date="2021-03" db="UniProtKB">
        <authorList>
            <consortium name="EnsemblPlants"/>
        </authorList>
    </citation>
    <scope>IDENTIFICATION</scope>
</reference>
<dbReference type="AlphaFoldDB" id="A0A803PSP9"/>
<protein>
    <submittedName>
        <fullName evidence="1">Uncharacterized protein</fullName>
    </submittedName>
</protein>
<evidence type="ECO:0000313" key="1">
    <source>
        <dbReference type="EnsemblPlants" id="cds.evm.model.05.995"/>
    </source>
</evidence>
<organism evidence="1 2">
    <name type="scientific">Cannabis sativa</name>
    <name type="common">Hemp</name>
    <name type="synonym">Marijuana</name>
    <dbReference type="NCBI Taxonomy" id="3483"/>
    <lineage>
        <taxon>Eukaryota</taxon>
        <taxon>Viridiplantae</taxon>
        <taxon>Streptophyta</taxon>
        <taxon>Embryophyta</taxon>
        <taxon>Tracheophyta</taxon>
        <taxon>Spermatophyta</taxon>
        <taxon>Magnoliopsida</taxon>
        <taxon>eudicotyledons</taxon>
        <taxon>Gunneridae</taxon>
        <taxon>Pentapetalae</taxon>
        <taxon>rosids</taxon>
        <taxon>fabids</taxon>
        <taxon>Rosales</taxon>
        <taxon>Cannabaceae</taxon>
        <taxon>Cannabis</taxon>
    </lineage>
</organism>
<accession>A0A803PSP9</accession>
<name>A0A803PSP9_CANSA</name>
<dbReference type="Proteomes" id="UP000596661">
    <property type="component" value="Chromosome 5"/>
</dbReference>